<proteinExistence type="predicted"/>
<dbReference type="VEuPathDB" id="TriTrypDB:TvY486_1009970"/>
<gene>
    <name evidence="2" type="ORF">TVY486_1009970</name>
</gene>
<sequence>MPPKKDESAPVKKKKEPPKELCGCGYDTYRPPPKGKKKAPAPIEHAAGCAYQRTVCTAYPYLPLCAVCCNPCKFCGGTNRWCPHCYERRCTNIYKRIVHGNRRMDGSNRATMEMPTDILGTASDAMKSVLKASVTR</sequence>
<reference evidence="2" key="1">
    <citation type="journal article" date="2012" name="Proc. Natl. Acad. Sci. U.S.A.">
        <title>Antigenic diversity is generated by distinct evolutionary mechanisms in African trypanosome species.</title>
        <authorList>
            <person name="Jackson A.P."/>
            <person name="Berry A."/>
            <person name="Aslett M."/>
            <person name="Allison H.C."/>
            <person name="Burton P."/>
            <person name="Vavrova-Anderson J."/>
            <person name="Brown R."/>
            <person name="Browne H."/>
            <person name="Corton N."/>
            <person name="Hauser H."/>
            <person name="Gamble J."/>
            <person name="Gilderthorp R."/>
            <person name="Marcello L."/>
            <person name="McQuillan J."/>
            <person name="Otto T.D."/>
            <person name="Quail M.A."/>
            <person name="Sanders M.J."/>
            <person name="van Tonder A."/>
            <person name="Ginger M.L."/>
            <person name="Field M.C."/>
            <person name="Barry J.D."/>
            <person name="Hertz-Fowler C."/>
            <person name="Berriman M."/>
        </authorList>
    </citation>
    <scope>NUCLEOTIDE SEQUENCE</scope>
    <source>
        <strain evidence="2">Y486</strain>
    </source>
</reference>
<evidence type="ECO:0000256" key="1">
    <source>
        <dbReference type="SAM" id="MobiDB-lite"/>
    </source>
</evidence>
<dbReference type="EMBL" id="HE573026">
    <property type="protein sequence ID" value="CCC51952.1"/>
    <property type="molecule type" value="Genomic_DNA"/>
</dbReference>
<dbReference type="AlphaFoldDB" id="G0U7U4"/>
<name>G0U7U4_TRYVY</name>
<accession>G0U7U4</accession>
<feature type="region of interest" description="Disordered" evidence="1">
    <location>
        <begin position="1"/>
        <end position="20"/>
    </location>
</feature>
<feature type="compositionally biased region" description="Basic and acidic residues" evidence="1">
    <location>
        <begin position="1"/>
        <end position="10"/>
    </location>
</feature>
<evidence type="ECO:0000313" key="2">
    <source>
        <dbReference type="EMBL" id="CCC51952.1"/>
    </source>
</evidence>
<organism evidence="2">
    <name type="scientific">Trypanosoma vivax (strain Y486)</name>
    <dbReference type="NCBI Taxonomy" id="1055687"/>
    <lineage>
        <taxon>Eukaryota</taxon>
        <taxon>Discoba</taxon>
        <taxon>Euglenozoa</taxon>
        <taxon>Kinetoplastea</taxon>
        <taxon>Metakinetoplastina</taxon>
        <taxon>Trypanosomatida</taxon>
        <taxon>Trypanosomatidae</taxon>
        <taxon>Trypanosoma</taxon>
        <taxon>Duttonella</taxon>
    </lineage>
</organism>
<protein>
    <submittedName>
        <fullName evidence="2">Uncharacterized protein</fullName>
    </submittedName>
</protein>